<dbReference type="InterPro" id="IPR045843">
    <property type="entry name" value="IND-like"/>
</dbReference>
<dbReference type="InterPro" id="IPR036638">
    <property type="entry name" value="HLH_DNA-bd_sf"/>
</dbReference>
<comment type="subcellular location">
    <subcellularLocation>
        <location evidence="1">Nucleus</location>
    </subcellularLocation>
</comment>
<dbReference type="InterPro" id="IPR011598">
    <property type="entry name" value="bHLH_dom"/>
</dbReference>
<dbReference type="GO" id="GO:0000981">
    <property type="term" value="F:DNA-binding transcription factor activity, RNA polymerase II-specific"/>
    <property type="evidence" value="ECO:0007669"/>
    <property type="project" value="TreeGrafter"/>
</dbReference>
<dbReference type="GO" id="GO:0000978">
    <property type="term" value="F:RNA polymerase II cis-regulatory region sequence-specific DNA binding"/>
    <property type="evidence" value="ECO:0007669"/>
    <property type="project" value="TreeGrafter"/>
</dbReference>
<dbReference type="Proteomes" id="UP000604825">
    <property type="component" value="Unassembled WGS sequence"/>
</dbReference>
<dbReference type="CDD" id="cd11393">
    <property type="entry name" value="bHLH_AtbHLH_like"/>
    <property type="match status" value="1"/>
</dbReference>
<evidence type="ECO:0000313" key="9">
    <source>
        <dbReference type="Proteomes" id="UP000604825"/>
    </source>
</evidence>
<gene>
    <name evidence="8" type="ORF">NCGR_LOCUS22951</name>
</gene>
<dbReference type="PANTHER" id="PTHR16223:SF235">
    <property type="entry name" value="OS01G0230200 PROTEIN"/>
    <property type="match status" value="1"/>
</dbReference>
<dbReference type="PROSITE" id="PS50888">
    <property type="entry name" value="BHLH"/>
    <property type="match status" value="1"/>
</dbReference>
<evidence type="ECO:0000313" key="8">
    <source>
        <dbReference type="EMBL" id="CAD6233646.1"/>
    </source>
</evidence>
<dbReference type="GO" id="GO:0005634">
    <property type="term" value="C:nucleus"/>
    <property type="evidence" value="ECO:0007669"/>
    <property type="project" value="UniProtKB-SubCell"/>
</dbReference>
<sequence>MVWSSGGGTDSKNMMSSLMPCAEEEEEEQEEGSNKMPPLSSPSSMLLPQHLLQISSGLACLCLCLLSGGLVGDHERYNAATALLSKGLEEGPAAYNFYGHGHGGEEIQTSGTNSKSHQVSQPLLASSSLRSCITASLGSNMLDFSNTNVPAPELKNHHSDNSSEGNSAASGSAPNKKARVQTSSSAQSTLKVRKERLGDRITALHQIVSPFGKTDTASVLQETIGYIRFLLSQIEALSFPYLGHGNGSNSMQQHNLLLNHSTSNGMVEVEGPTKQQEEEVNGVEEGSRKDLRSRGLCLVPVSCTSHLADDNGASDFWAVAAAAPPPPLAGIIWR</sequence>
<feature type="domain" description="BHLH" evidence="7">
    <location>
        <begin position="181"/>
        <end position="230"/>
    </location>
</feature>
<feature type="compositionally biased region" description="Acidic residues" evidence="6">
    <location>
        <begin position="22"/>
        <end position="31"/>
    </location>
</feature>
<evidence type="ECO:0000256" key="2">
    <source>
        <dbReference type="ARBA" id="ARBA00005510"/>
    </source>
</evidence>
<feature type="region of interest" description="Disordered" evidence="6">
    <location>
        <begin position="148"/>
        <end position="190"/>
    </location>
</feature>
<evidence type="ECO:0000256" key="6">
    <source>
        <dbReference type="SAM" id="MobiDB-lite"/>
    </source>
</evidence>
<accession>A0A811P7U0</accession>
<dbReference type="EMBL" id="CAJGYO010000005">
    <property type="protein sequence ID" value="CAD6233646.1"/>
    <property type="molecule type" value="Genomic_DNA"/>
</dbReference>
<dbReference type="PANTHER" id="PTHR16223">
    <property type="entry name" value="TRANSCRIPTION FACTOR BHLH83-RELATED"/>
    <property type="match status" value="1"/>
</dbReference>
<evidence type="ECO:0000256" key="3">
    <source>
        <dbReference type="ARBA" id="ARBA00023015"/>
    </source>
</evidence>
<dbReference type="InterPro" id="IPR045239">
    <property type="entry name" value="bHLH95_bHLH"/>
</dbReference>
<reference evidence="8" key="1">
    <citation type="submission" date="2020-10" db="EMBL/GenBank/DDBJ databases">
        <authorList>
            <person name="Han B."/>
            <person name="Lu T."/>
            <person name="Zhao Q."/>
            <person name="Huang X."/>
            <person name="Zhao Y."/>
        </authorList>
    </citation>
    <scope>NUCLEOTIDE SEQUENCE</scope>
</reference>
<keyword evidence="5" id="KW-0539">Nucleus</keyword>
<feature type="compositionally biased region" description="Low complexity" evidence="6">
    <location>
        <begin position="162"/>
        <end position="173"/>
    </location>
</feature>
<dbReference type="GO" id="GO:0046983">
    <property type="term" value="F:protein dimerization activity"/>
    <property type="evidence" value="ECO:0007669"/>
    <property type="project" value="InterPro"/>
</dbReference>
<proteinExistence type="inferred from homology"/>
<keyword evidence="3" id="KW-0805">Transcription regulation</keyword>
<protein>
    <recommendedName>
        <fullName evidence="7">BHLH domain-containing protein</fullName>
    </recommendedName>
</protein>
<evidence type="ECO:0000256" key="1">
    <source>
        <dbReference type="ARBA" id="ARBA00004123"/>
    </source>
</evidence>
<evidence type="ECO:0000256" key="5">
    <source>
        <dbReference type="ARBA" id="ARBA00023242"/>
    </source>
</evidence>
<comment type="similarity">
    <text evidence="2">Belongs to the bHLH protein family.</text>
</comment>
<evidence type="ECO:0000256" key="4">
    <source>
        <dbReference type="ARBA" id="ARBA00023163"/>
    </source>
</evidence>
<organism evidence="8 9">
    <name type="scientific">Miscanthus lutarioriparius</name>
    <dbReference type="NCBI Taxonomy" id="422564"/>
    <lineage>
        <taxon>Eukaryota</taxon>
        <taxon>Viridiplantae</taxon>
        <taxon>Streptophyta</taxon>
        <taxon>Embryophyta</taxon>
        <taxon>Tracheophyta</taxon>
        <taxon>Spermatophyta</taxon>
        <taxon>Magnoliopsida</taxon>
        <taxon>Liliopsida</taxon>
        <taxon>Poales</taxon>
        <taxon>Poaceae</taxon>
        <taxon>PACMAD clade</taxon>
        <taxon>Panicoideae</taxon>
        <taxon>Andropogonodae</taxon>
        <taxon>Andropogoneae</taxon>
        <taxon>Saccharinae</taxon>
        <taxon>Miscanthus</taxon>
    </lineage>
</organism>
<dbReference type="SUPFAM" id="SSF47459">
    <property type="entry name" value="HLH, helix-loop-helix DNA-binding domain"/>
    <property type="match status" value="1"/>
</dbReference>
<feature type="compositionally biased region" description="Polar residues" evidence="6">
    <location>
        <begin position="180"/>
        <end position="190"/>
    </location>
</feature>
<dbReference type="AlphaFoldDB" id="A0A811P7U0"/>
<name>A0A811P7U0_9POAL</name>
<keyword evidence="4" id="KW-0804">Transcription</keyword>
<comment type="caution">
    <text evidence="8">The sequence shown here is derived from an EMBL/GenBank/DDBJ whole genome shotgun (WGS) entry which is preliminary data.</text>
</comment>
<feature type="region of interest" description="Disordered" evidence="6">
    <location>
        <begin position="1"/>
        <end position="42"/>
    </location>
</feature>
<evidence type="ECO:0000259" key="7">
    <source>
        <dbReference type="PROSITE" id="PS50888"/>
    </source>
</evidence>
<keyword evidence="9" id="KW-1185">Reference proteome</keyword>
<dbReference type="OrthoDB" id="1839773at2759"/>